<dbReference type="Pfam" id="PF00563">
    <property type="entry name" value="EAL"/>
    <property type="match status" value="1"/>
</dbReference>
<evidence type="ECO:0000259" key="2">
    <source>
        <dbReference type="PROSITE" id="PS50887"/>
    </source>
</evidence>
<evidence type="ECO:0000259" key="1">
    <source>
        <dbReference type="PROSITE" id="PS50883"/>
    </source>
</evidence>
<dbReference type="InterPro" id="IPR003018">
    <property type="entry name" value="GAF"/>
</dbReference>
<evidence type="ECO:0000313" key="3">
    <source>
        <dbReference type="EMBL" id="WDE01724.1"/>
    </source>
</evidence>
<dbReference type="InterPro" id="IPR043128">
    <property type="entry name" value="Rev_trsase/Diguanyl_cyclase"/>
</dbReference>
<reference evidence="3 4" key="2">
    <citation type="journal article" date="2022" name="Mar. Drugs">
        <title>Bioassay-Guided Fractionation Leads to the Detection of Cholic Acid Generated by the Rare Thalassomonas sp.</title>
        <authorList>
            <person name="Pheiffer F."/>
            <person name="Schneider Y.K."/>
            <person name="Hansen E.H."/>
            <person name="Andersen J.H."/>
            <person name="Isaksson J."/>
            <person name="Busche T."/>
            <person name="R C."/>
            <person name="Kalinowski J."/>
            <person name="Zyl L.V."/>
            <person name="Trindade M."/>
        </authorList>
    </citation>
    <scope>NUCLEOTIDE SEQUENCE [LARGE SCALE GENOMIC DNA]</scope>
    <source>
        <strain evidence="3 4">A5K-106</strain>
    </source>
</reference>
<dbReference type="InterPro" id="IPR001633">
    <property type="entry name" value="EAL_dom"/>
</dbReference>
<dbReference type="Gene3D" id="3.30.70.270">
    <property type="match status" value="1"/>
</dbReference>
<dbReference type="SMART" id="SM00267">
    <property type="entry name" value="GGDEF"/>
    <property type="match status" value="1"/>
</dbReference>
<dbReference type="Gene3D" id="3.20.20.450">
    <property type="entry name" value="EAL domain"/>
    <property type="match status" value="1"/>
</dbReference>
<dbReference type="CDD" id="cd01949">
    <property type="entry name" value="GGDEF"/>
    <property type="match status" value="1"/>
</dbReference>
<dbReference type="KEGG" id="tact:SG35_002375"/>
<dbReference type="Pfam" id="PF00990">
    <property type="entry name" value="GGDEF"/>
    <property type="match status" value="1"/>
</dbReference>
<dbReference type="SUPFAM" id="SSF55073">
    <property type="entry name" value="Nucleotide cyclase"/>
    <property type="match status" value="1"/>
</dbReference>
<dbReference type="SMART" id="SM00065">
    <property type="entry name" value="GAF"/>
    <property type="match status" value="2"/>
</dbReference>
<protein>
    <submittedName>
        <fullName evidence="3">EAL domain-containing protein</fullName>
    </submittedName>
</protein>
<dbReference type="SUPFAM" id="SSF141868">
    <property type="entry name" value="EAL domain-like"/>
    <property type="match status" value="1"/>
</dbReference>
<reference evidence="3 4" key="1">
    <citation type="journal article" date="2015" name="Genome Announc.">
        <title>Draft Genome Sequences of Marine Isolates of Thalassomonas viridans and Thalassomonas actiniarum.</title>
        <authorList>
            <person name="Olonade I."/>
            <person name="van Zyl L.J."/>
            <person name="Trindade M."/>
        </authorList>
    </citation>
    <scope>NUCLEOTIDE SEQUENCE [LARGE SCALE GENOMIC DNA]</scope>
    <source>
        <strain evidence="3 4">A5K-106</strain>
    </source>
</reference>
<dbReference type="EMBL" id="CP059735">
    <property type="protein sequence ID" value="WDE01724.1"/>
    <property type="molecule type" value="Genomic_DNA"/>
</dbReference>
<dbReference type="InterPro" id="IPR029787">
    <property type="entry name" value="Nucleotide_cyclase"/>
</dbReference>
<proteinExistence type="predicted"/>
<accession>A0AAF0C6C9</accession>
<dbReference type="SUPFAM" id="SSF55781">
    <property type="entry name" value="GAF domain-like"/>
    <property type="match status" value="2"/>
</dbReference>
<dbReference type="PROSITE" id="PS50887">
    <property type="entry name" value="GGDEF"/>
    <property type="match status" value="1"/>
</dbReference>
<evidence type="ECO:0000313" key="4">
    <source>
        <dbReference type="Proteomes" id="UP000032568"/>
    </source>
</evidence>
<dbReference type="AlphaFoldDB" id="A0AAF0C6C9"/>
<dbReference type="NCBIfam" id="TIGR00254">
    <property type="entry name" value="GGDEF"/>
    <property type="match status" value="1"/>
</dbReference>
<sequence length="865" mass="98532">MGNSAKITGTSADPESLLAQELAETRQQFQDLQAHHMALFKLTQLSHDCADLSVFFQEVHQTIASLMTAKNFYIVMYDETLATLEFVYHVDEKDEIPEGTIAYEEFAGSLTNYVIETAQPLLATPELITELTNNRKIAHIGTLGLDWLGVPLINDGIVIGVMVVQSYSESTRYQERDLDLLTFAAQHIVVAMTRLQDRERLQNAVSARTRELMQQIREREKSELLQESLFRISELTNDVSLDIEQFYAQVHNIVGQLINAVNFFIAKYDKENETLEFVYYLDQNSRDLEKDFRPRKLANHYTELVIRRGETVLLHRDDMMALHESGETRKPQDETNSWLGVPLFSFGEILGVMVIQSYQQNTVYTEQDAELLNFVSQHVSTAIKRREAADYERRAHELLEQQVKLRTVALEDEIKQRKQAEERLKHTASHDSLTGLPNRSVFIDLLNHAIACRKRDRQAKFAVLFLDLDRFKVVNDSLGHHAGDILLKMIAKELREIVREVDTVARLGGDEFVILIENLISEQEAHEISSRITRLLDRPFTIEGQPVFIGTSIGLLFSDDRYDNADTMLRDADTAMYHAKDNGKGRYEVFDASMHSKVQNALSLEVDIREAIGAQEFVPYFQPIMNLSSGKIAGFEALARWNSAKRGFVYPDEFIPLAEDTNLVMAIDLQIMEKACLQLKQWQSKLQDKSLYVSCNLFCNHFFNKNLAQDISEILDRVGLSPQQLRVEITERALLENSDQVLANMQSLKQLGVKILLDDFGTGYSSLSYLHRFPIDVLKIDKSFINNVDEDANHRAIIKTIIDLATSLKMATVGEGIENVVDALLLQQMDCMYGQGYYFARPMAADAVETFMYSAGNPMQTMALN</sequence>
<dbReference type="Pfam" id="PF01590">
    <property type="entry name" value="GAF"/>
    <property type="match status" value="1"/>
</dbReference>
<dbReference type="SMART" id="SM00052">
    <property type="entry name" value="EAL"/>
    <property type="match status" value="1"/>
</dbReference>
<dbReference type="InterPro" id="IPR035919">
    <property type="entry name" value="EAL_sf"/>
</dbReference>
<dbReference type="PANTHER" id="PTHR44757:SF2">
    <property type="entry name" value="BIOFILM ARCHITECTURE MAINTENANCE PROTEIN MBAA"/>
    <property type="match status" value="1"/>
</dbReference>
<dbReference type="PANTHER" id="PTHR44757">
    <property type="entry name" value="DIGUANYLATE CYCLASE DGCP"/>
    <property type="match status" value="1"/>
</dbReference>
<feature type="domain" description="EAL" evidence="1">
    <location>
        <begin position="601"/>
        <end position="856"/>
    </location>
</feature>
<dbReference type="InterPro" id="IPR052155">
    <property type="entry name" value="Biofilm_reg_signaling"/>
</dbReference>
<gene>
    <name evidence="3" type="ORF">SG35_002375</name>
</gene>
<feature type="domain" description="GGDEF" evidence="2">
    <location>
        <begin position="459"/>
        <end position="592"/>
    </location>
</feature>
<dbReference type="Proteomes" id="UP000032568">
    <property type="component" value="Chromosome"/>
</dbReference>
<dbReference type="Pfam" id="PF13185">
    <property type="entry name" value="GAF_2"/>
    <property type="match status" value="1"/>
</dbReference>
<dbReference type="InterPro" id="IPR029016">
    <property type="entry name" value="GAF-like_dom_sf"/>
</dbReference>
<dbReference type="PROSITE" id="PS50883">
    <property type="entry name" value="EAL"/>
    <property type="match status" value="1"/>
</dbReference>
<dbReference type="Gene3D" id="3.30.450.40">
    <property type="match status" value="2"/>
</dbReference>
<organism evidence="3 4">
    <name type="scientific">Thalassomonas actiniarum</name>
    <dbReference type="NCBI Taxonomy" id="485447"/>
    <lineage>
        <taxon>Bacteria</taxon>
        <taxon>Pseudomonadati</taxon>
        <taxon>Pseudomonadota</taxon>
        <taxon>Gammaproteobacteria</taxon>
        <taxon>Alteromonadales</taxon>
        <taxon>Colwelliaceae</taxon>
        <taxon>Thalassomonas</taxon>
    </lineage>
</organism>
<dbReference type="InterPro" id="IPR000160">
    <property type="entry name" value="GGDEF_dom"/>
</dbReference>
<keyword evidence="4" id="KW-1185">Reference proteome</keyword>
<dbReference type="CDD" id="cd01948">
    <property type="entry name" value="EAL"/>
    <property type="match status" value="1"/>
</dbReference>
<name>A0AAF0C6C9_9GAMM</name>